<reference evidence="1 2" key="1">
    <citation type="submission" date="2020-04" db="EMBL/GenBank/DDBJ databases">
        <authorList>
            <person name="Hogendoorn C."/>
        </authorList>
    </citation>
    <scope>NUCLEOTIDE SEQUENCE [LARGE SCALE GENOMIC DNA]</scope>
    <source>
        <strain evidence="1">COOX1</strain>
    </source>
</reference>
<dbReference type="Proteomes" id="UP000502196">
    <property type="component" value="Chromosome"/>
</dbReference>
<sequence length="25" mass="2915">MRPIARKRSKGLLFLQIIEDIDKSS</sequence>
<dbReference type="AlphaFoldDB" id="A0A6F9EIB3"/>
<protein>
    <submittedName>
        <fullName evidence="1">Uncharacterized protein</fullName>
    </submittedName>
</protein>
<proteinExistence type="predicted"/>
<name>A0A6F9EIB3_9BACL</name>
<gene>
    <name evidence="1" type="ORF">COOX1_3474</name>
</gene>
<organism evidence="1 2">
    <name type="scientific">Kyrpidia spormannii</name>
    <dbReference type="NCBI Taxonomy" id="2055160"/>
    <lineage>
        <taxon>Bacteria</taxon>
        <taxon>Bacillati</taxon>
        <taxon>Bacillota</taxon>
        <taxon>Bacilli</taxon>
        <taxon>Bacillales</taxon>
        <taxon>Alicyclobacillaceae</taxon>
        <taxon>Kyrpidia</taxon>
    </lineage>
</organism>
<accession>A0A6F9EIB3</accession>
<evidence type="ECO:0000313" key="2">
    <source>
        <dbReference type="Proteomes" id="UP000502196"/>
    </source>
</evidence>
<evidence type="ECO:0000313" key="1">
    <source>
        <dbReference type="EMBL" id="CAB3396228.1"/>
    </source>
</evidence>
<dbReference type="EMBL" id="LR792683">
    <property type="protein sequence ID" value="CAB3396228.1"/>
    <property type="molecule type" value="Genomic_DNA"/>
</dbReference>